<keyword evidence="2" id="KW-0472">Membrane</keyword>
<keyword evidence="2" id="KW-0812">Transmembrane</keyword>
<dbReference type="RefSeq" id="WP_387701799.1">
    <property type="nucleotide sequence ID" value="NZ_JBIAMX010000013.1"/>
</dbReference>
<dbReference type="EMBL" id="JBIAMX010000013">
    <property type="protein sequence ID" value="MFF0545353.1"/>
    <property type="molecule type" value="Genomic_DNA"/>
</dbReference>
<evidence type="ECO:0000259" key="3">
    <source>
        <dbReference type="Pfam" id="PF10756"/>
    </source>
</evidence>
<name>A0ABW6PT27_9NOCA</name>
<gene>
    <name evidence="4" type="ORF">ACFYTF_21200</name>
</gene>
<sequence>MSSPHQSVPPGKSSHTAEAATVTGRASGQGGLRSAGPGRLAAIAAIVLAYVAFVVVGTISDWPLSLRIGLLVPTAVIVWLLVPRKASTPEPGVTVIGIPKLAYIGVLVLTFCVFFTFVGWPAALWWLMLLPVLAAFWVTRTHTTVSDSGLALSSLLGRRELDWAQVKGISIPKRGYIRARLVDDSEMKLPGVTYDRLRELIDASGGRLPDVFASAAEAEEAAYRAAREAETGGTGGTGDGTEQSGS</sequence>
<reference evidence="4 5" key="1">
    <citation type="submission" date="2024-10" db="EMBL/GenBank/DDBJ databases">
        <title>The Natural Products Discovery Center: Release of the First 8490 Sequenced Strains for Exploring Actinobacteria Biosynthetic Diversity.</title>
        <authorList>
            <person name="Kalkreuter E."/>
            <person name="Kautsar S.A."/>
            <person name="Yang D."/>
            <person name="Bader C.D."/>
            <person name="Teijaro C.N."/>
            <person name="Fluegel L."/>
            <person name="Davis C.M."/>
            <person name="Simpson J.R."/>
            <person name="Lauterbach L."/>
            <person name="Steele A.D."/>
            <person name="Gui C."/>
            <person name="Meng S."/>
            <person name="Li G."/>
            <person name="Viehrig K."/>
            <person name="Ye F."/>
            <person name="Su P."/>
            <person name="Kiefer A.F."/>
            <person name="Nichols A."/>
            <person name="Cepeda A.J."/>
            <person name="Yan W."/>
            <person name="Fan B."/>
            <person name="Jiang Y."/>
            <person name="Adhikari A."/>
            <person name="Zheng C.-J."/>
            <person name="Schuster L."/>
            <person name="Cowan T.M."/>
            <person name="Smanski M.J."/>
            <person name="Chevrette M.G."/>
            <person name="De Carvalho L.P.S."/>
            <person name="Shen B."/>
        </authorList>
    </citation>
    <scope>NUCLEOTIDE SEQUENCE [LARGE SCALE GENOMIC DNA]</scope>
    <source>
        <strain evidence="4 5">NPDC004045</strain>
    </source>
</reference>
<proteinExistence type="predicted"/>
<dbReference type="InterPro" id="IPR019692">
    <property type="entry name" value="CFP-6_PH"/>
</dbReference>
<organism evidence="4 5">
    <name type="scientific">Nocardia thailandica</name>
    <dbReference type="NCBI Taxonomy" id="257275"/>
    <lineage>
        <taxon>Bacteria</taxon>
        <taxon>Bacillati</taxon>
        <taxon>Actinomycetota</taxon>
        <taxon>Actinomycetes</taxon>
        <taxon>Mycobacteriales</taxon>
        <taxon>Nocardiaceae</taxon>
        <taxon>Nocardia</taxon>
    </lineage>
</organism>
<feature type="transmembrane region" description="Helical" evidence="2">
    <location>
        <begin position="123"/>
        <end position="139"/>
    </location>
</feature>
<feature type="region of interest" description="Disordered" evidence="1">
    <location>
        <begin position="1"/>
        <end position="20"/>
    </location>
</feature>
<dbReference type="Proteomes" id="UP001601444">
    <property type="component" value="Unassembled WGS sequence"/>
</dbReference>
<accession>A0ABW6PT27</accession>
<feature type="transmembrane region" description="Helical" evidence="2">
    <location>
        <begin position="94"/>
        <end position="117"/>
    </location>
</feature>
<dbReference type="Pfam" id="PF10756">
    <property type="entry name" value="bPH_6"/>
    <property type="match status" value="1"/>
</dbReference>
<feature type="region of interest" description="Disordered" evidence="1">
    <location>
        <begin position="223"/>
        <end position="246"/>
    </location>
</feature>
<comment type="caution">
    <text evidence="4">The sequence shown here is derived from an EMBL/GenBank/DDBJ whole genome shotgun (WGS) entry which is preliminary data.</text>
</comment>
<evidence type="ECO:0000256" key="1">
    <source>
        <dbReference type="SAM" id="MobiDB-lite"/>
    </source>
</evidence>
<evidence type="ECO:0000313" key="5">
    <source>
        <dbReference type="Proteomes" id="UP001601444"/>
    </source>
</evidence>
<feature type="transmembrane region" description="Helical" evidence="2">
    <location>
        <begin position="40"/>
        <end position="59"/>
    </location>
</feature>
<feature type="domain" description="Low molecular weight protein antigen 6 PH" evidence="3">
    <location>
        <begin position="140"/>
        <end position="210"/>
    </location>
</feature>
<evidence type="ECO:0000256" key="2">
    <source>
        <dbReference type="SAM" id="Phobius"/>
    </source>
</evidence>
<protein>
    <submittedName>
        <fullName evidence="4">PH domain-containing protein</fullName>
    </submittedName>
</protein>
<keyword evidence="2" id="KW-1133">Transmembrane helix</keyword>
<feature type="transmembrane region" description="Helical" evidence="2">
    <location>
        <begin position="65"/>
        <end position="82"/>
    </location>
</feature>
<evidence type="ECO:0000313" key="4">
    <source>
        <dbReference type="EMBL" id="MFF0545353.1"/>
    </source>
</evidence>
<keyword evidence="5" id="KW-1185">Reference proteome</keyword>